<evidence type="ECO:0000313" key="2">
    <source>
        <dbReference type="EMBL" id="SFR70089.1"/>
    </source>
</evidence>
<keyword evidence="3" id="KW-1185">Reference proteome</keyword>
<feature type="domain" description="DUF7129" evidence="1">
    <location>
        <begin position="21"/>
        <end position="52"/>
    </location>
</feature>
<dbReference type="InterPro" id="IPR055553">
    <property type="entry name" value="DUF7129"/>
</dbReference>
<evidence type="ECO:0000313" key="3">
    <source>
        <dbReference type="Proteomes" id="UP000243250"/>
    </source>
</evidence>
<proteinExistence type="predicted"/>
<dbReference type="Pfam" id="PF23455">
    <property type="entry name" value="DUF7129"/>
    <property type="match status" value="1"/>
</dbReference>
<organism evidence="2 3">
    <name type="scientific">Halogeometricum limi</name>
    <dbReference type="NCBI Taxonomy" id="555875"/>
    <lineage>
        <taxon>Archaea</taxon>
        <taxon>Methanobacteriati</taxon>
        <taxon>Methanobacteriota</taxon>
        <taxon>Stenosarchaea group</taxon>
        <taxon>Halobacteria</taxon>
        <taxon>Halobacteriales</taxon>
        <taxon>Haloferacaceae</taxon>
        <taxon>Halogeometricum</taxon>
    </lineage>
</organism>
<dbReference type="EMBL" id="FOYS01000008">
    <property type="protein sequence ID" value="SFR70089.1"/>
    <property type="molecule type" value="Genomic_DNA"/>
</dbReference>
<dbReference type="SUPFAM" id="SSF57802">
    <property type="entry name" value="Rubredoxin-like"/>
    <property type="match status" value="1"/>
</dbReference>
<protein>
    <recommendedName>
        <fullName evidence="1">DUF7129 domain-containing protein</fullName>
    </recommendedName>
</protein>
<sequence length="56" mass="6445">MAFNMDSSVLLLMTELFDRSQWYECASCNFRSEPGDPTTVCPRCGKQMHNIARVQE</sequence>
<dbReference type="AlphaFoldDB" id="A0A1I6ITX9"/>
<dbReference type="Proteomes" id="UP000243250">
    <property type="component" value="Unassembled WGS sequence"/>
</dbReference>
<accession>A0A1I6ITX9</accession>
<reference evidence="3" key="1">
    <citation type="submission" date="2016-10" db="EMBL/GenBank/DDBJ databases">
        <authorList>
            <person name="Varghese N."/>
            <person name="Submissions S."/>
        </authorList>
    </citation>
    <scope>NUCLEOTIDE SEQUENCE [LARGE SCALE GENOMIC DNA]</scope>
    <source>
        <strain evidence="3">CGMCC 1.8711</strain>
    </source>
</reference>
<gene>
    <name evidence="2" type="ORF">SAMN04488124_3653</name>
</gene>
<dbReference type="NCBIfam" id="NF033497">
    <property type="entry name" value="rubre_like_arch"/>
    <property type="match status" value="1"/>
</dbReference>
<evidence type="ECO:0000259" key="1">
    <source>
        <dbReference type="Pfam" id="PF23455"/>
    </source>
</evidence>
<name>A0A1I6ITX9_9EURY</name>
<dbReference type="STRING" id="555875.SAMN04488124_3653"/>